<dbReference type="AlphaFoldDB" id="J9G8L1"/>
<evidence type="ECO:0000313" key="1">
    <source>
        <dbReference type="EMBL" id="EJW95829.1"/>
    </source>
</evidence>
<dbReference type="EMBL" id="AMCI01005603">
    <property type="protein sequence ID" value="EJW95829.1"/>
    <property type="molecule type" value="Genomic_DNA"/>
</dbReference>
<sequence>MIEKIQALLTEVHTLAANDEKELEALRIK</sequence>
<name>J9G8L1_9ZZZZ</name>
<proteinExistence type="predicted"/>
<organism evidence="1">
    <name type="scientific">gut metagenome</name>
    <dbReference type="NCBI Taxonomy" id="749906"/>
    <lineage>
        <taxon>unclassified sequences</taxon>
        <taxon>metagenomes</taxon>
        <taxon>organismal metagenomes</taxon>
    </lineage>
</organism>
<reference evidence="1" key="1">
    <citation type="journal article" date="2012" name="PLoS ONE">
        <title>Gene sets for utilization of primary and secondary nutrition supplies in the distal gut of endangered iberian lynx.</title>
        <authorList>
            <person name="Alcaide M."/>
            <person name="Messina E."/>
            <person name="Richter M."/>
            <person name="Bargiela R."/>
            <person name="Peplies J."/>
            <person name="Huws S.A."/>
            <person name="Newbold C.J."/>
            <person name="Golyshin P.N."/>
            <person name="Simon M.A."/>
            <person name="Lopez G."/>
            <person name="Yakimov M.M."/>
            <person name="Ferrer M."/>
        </authorList>
    </citation>
    <scope>NUCLEOTIDE SEQUENCE</scope>
</reference>
<feature type="non-terminal residue" evidence="1">
    <location>
        <position position="29"/>
    </location>
</feature>
<accession>J9G8L1</accession>
<comment type="caution">
    <text evidence="1">The sequence shown here is derived from an EMBL/GenBank/DDBJ whole genome shotgun (WGS) entry which is preliminary data.</text>
</comment>
<gene>
    <name evidence="1" type="ORF">EVA_16066</name>
</gene>
<protein>
    <submittedName>
        <fullName evidence="1">Uncharacterized protein</fullName>
    </submittedName>
</protein>